<dbReference type="PANTHER" id="PTHR42987:SF7">
    <property type="entry name" value="SIGNAL PEPTIDE PEPTIDASE SPPA-RELATED"/>
    <property type="match status" value="1"/>
</dbReference>
<dbReference type="Gene3D" id="6.20.330.10">
    <property type="match status" value="1"/>
</dbReference>
<dbReference type="PANTHER" id="PTHR42987">
    <property type="entry name" value="PEPTIDASE S49"/>
    <property type="match status" value="1"/>
</dbReference>
<proteinExistence type="inferred from homology"/>
<comment type="similarity">
    <text evidence="1">Belongs to the peptidase S49 family.</text>
</comment>
<dbReference type="Proteomes" id="UP000004736">
    <property type="component" value="Unassembled WGS sequence"/>
</dbReference>
<dbReference type="EMBL" id="ACIM02000001">
    <property type="protein sequence ID" value="EEW96581.1"/>
    <property type="molecule type" value="Genomic_DNA"/>
</dbReference>
<dbReference type="CDD" id="cd07023">
    <property type="entry name" value="S49_Sppa_N_C"/>
    <property type="match status" value="1"/>
</dbReference>
<dbReference type="InterPro" id="IPR004635">
    <property type="entry name" value="Pept_S49_SppA"/>
</dbReference>
<gene>
    <name evidence="6" type="primary">sppA</name>
    <name evidence="6" type="ORF">GCWU000321_00526</name>
</gene>
<dbReference type="RefSeq" id="WP_007069514.1">
    <property type="nucleotide sequence ID" value="NZ_GG698602.1"/>
</dbReference>
<dbReference type="GO" id="GO:0006508">
    <property type="term" value="P:proteolysis"/>
    <property type="evidence" value="ECO:0007669"/>
    <property type="project" value="UniProtKB-KW"/>
</dbReference>
<dbReference type="GeneID" id="78277254"/>
<keyword evidence="7" id="KW-1185">Reference proteome</keyword>
<dbReference type="Pfam" id="PF01343">
    <property type="entry name" value="Peptidase_S49"/>
    <property type="match status" value="1"/>
</dbReference>
<dbReference type="InterPro" id="IPR029045">
    <property type="entry name" value="ClpP/crotonase-like_dom_sf"/>
</dbReference>
<evidence type="ECO:0000313" key="7">
    <source>
        <dbReference type="Proteomes" id="UP000004736"/>
    </source>
</evidence>
<dbReference type="STRING" id="592028.GCWU000321_00526"/>
<keyword evidence="2" id="KW-0645">Protease</keyword>
<evidence type="ECO:0000259" key="5">
    <source>
        <dbReference type="Pfam" id="PF01343"/>
    </source>
</evidence>
<keyword evidence="3 6" id="KW-0378">Hydrolase</keyword>
<dbReference type="OrthoDB" id="9764363at2"/>
<dbReference type="GO" id="GO:0008236">
    <property type="term" value="F:serine-type peptidase activity"/>
    <property type="evidence" value="ECO:0007669"/>
    <property type="project" value="UniProtKB-KW"/>
</dbReference>
<dbReference type="NCBIfam" id="TIGR00706">
    <property type="entry name" value="SppA_dom"/>
    <property type="match status" value="1"/>
</dbReference>
<comment type="caution">
    <text evidence="6">The sequence shown here is derived from an EMBL/GenBank/DDBJ whole genome shotgun (WGS) entry which is preliminary data.</text>
</comment>
<feature type="domain" description="Peptidase S49" evidence="5">
    <location>
        <begin position="112"/>
        <end position="257"/>
    </location>
</feature>
<evidence type="ECO:0000256" key="4">
    <source>
        <dbReference type="ARBA" id="ARBA00022825"/>
    </source>
</evidence>
<dbReference type="InterPro" id="IPR002142">
    <property type="entry name" value="Peptidase_S49"/>
</dbReference>
<evidence type="ECO:0000256" key="3">
    <source>
        <dbReference type="ARBA" id="ARBA00022801"/>
    </source>
</evidence>
<evidence type="ECO:0000256" key="2">
    <source>
        <dbReference type="ARBA" id="ARBA00022670"/>
    </source>
</evidence>
<evidence type="ECO:0000313" key="6">
    <source>
        <dbReference type="EMBL" id="EEW96581.1"/>
    </source>
</evidence>
<protein>
    <submittedName>
        <fullName evidence="6">Signal peptide peptidase SppA, 36K type</fullName>
        <ecNumber evidence="6">3.4.-.-</ecNumber>
    </submittedName>
</protein>
<organism evidence="6 7">
    <name type="scientific">Dialister invisus DSM 15470</name>
    <dbReference type="NCBI Taxonomy" id="592028"/>
    <lineage>
        <taxon>Bacteria</taxon>
        <taxon>Bacillati</taxon>
        <taxon>Bacillota</taxon>
        <taxon>Negativicutes</taxon>
        <taxon>Veillonellales</taxon>
        <taxon>Veillonellaceae</taxon>
        <taxon>Dialister</taxon>
    </lineage>
</organism>
<accession>C9LLZ5</accession>
<dbReference type="SUPFAM" id="SSF52096">
    <property type="entry name" value="ClpP/crotonase"/>
    <property type="match status" value="1"/>
</dbReference>
<dbReference type="EC" id="3.4.-.-" evidence="6"/>
<evidence type="ECO:0000256" key="1">
    <source>
        <dbReference type="ARBA" id="ARBA00008683"/>
    </source>
</evidence>
<name>C9LLZ5_9FIRM</name>
<dbReference type="InterPro" id="IPR047272">
    <property type="entry name" value="S49_SppA_C"/>
</dbReference>
<dbReference type="HOGENOM" id="CLU_046540_0_3_9"/>
<keyword evidence="4" id="KW-0720">Serine protease</keyword>
<dbReference type="Gene3D" id="3.90.226.10">
    <property type="entry name" value="2-enoyl-CoA Hydratase, Chain A, domain 1"/>
    <property type="match status" value="1"/>
</dbReference>
<dbReference type="AlphaFoldDB" id="C9LLZ5"/>
<sequence>MDSKIKKWIMVMLAVLVISAAAAGFMPEWKKTSAIGKGKDYVAEIRIDGTIYGGPRNGTLLGASEGVSSEQVMYEMEQARKDNRVKGVLLRINSPGGSTGATQEIAEEMDKIKNAGKPIVVSMGDMCASAGYWLASKGDYVFANPATLTGSIGVYMDYTNVEELMDKLGVKNEKIKSGAHKDILSMYRPMTGDEQKMLQTMVDDIYSQFVKTVADGRRMEESRVRSVADGRILTGQQAMELGLVDAMGNYYDALNYAGGVAGIEGDSVPVKRYSVGTSWKNILAGEMDSAVRSLAKNISDNIWGTFSQTPAPSVR</sequence>
<dbReference type="eggNOG" id="COG0616">
    <property type="taxonomic scope" value="Bacteria"/>
</dbReference>
<reference evidence="6" key="1">
    <citation type="submission" date="2009-09" db="EMBL/GenBank/DDBJ databases">
        <authorList>
            <person name="Weinstock G."/>
            <person name="Sodergren E."/>
            <person name="Clifton S."/>
            <person name="Fulton L."/>
            <person name="Fulton B."/>
            <person name="Courtney L."/>
            <person name="Fronick C."/>
            <person name="Harrison M."/>
            <person name="Strong C."/>
            <person name="Farmer C."/>
            <person name="Delahaunty K."/>
            <person name="Markovic C."/>
            <person name="Hall O."/>
            <person name="Minx P."/>
            <person name="Tomlinson C."/>
            <person name="Mitreva M."/>
            <person name="Nelson J."/>
            <person name="Hou S."/>
            <person name="Wollam A."/>
            <person name="Pepin K.H."/>
            <person name="Johnson M."/>
            <person name="Bhonagiri V."/>
            <person name="Nash W.E."/>
            <person name="Warren W."/>
            <person name="Chinwalla A."/>
            <person name="Mardis E.R."/>
            <person name="Wilson R.K."/>
        </authorList>
    </citation>
    <scope>NUCLEOTIDE SEQUENCE [LARGE SCALE GENOMIC DNA]</scope>
    <source>
        <strain evidence="6">DSM 15470</strain>
    </source>
</reference>